<organism evidence="3 4">
    <name type="scientific">Somion occarium</name>
    <dbReference type="NCBI Taxonomy" id="3059160"/>
    <lineage>
        <taxon>Eukaryota</taxon>
        <taxon>Fungi</taxon>
        <taxon>Dikarya</taxon>
        <taxon>Basidiomycota</taxon>
        <taxon>Agaricomycotina</taxon>
        <taxon>Agaricomycetes</taxon>
        <taxon>Polyporales</taxon>
        <taxon>Cerrenaceae</taxon>
        <taxon>Somion</taxon>
    </lineage>
</organism>
<name>A0ABP1DDV1_9APHY</name>
<dbReference type="PANTHER" id="PTHR43861:SF3">
    <property type="entry name" value="PUTATIVE (AFU_ORTHOLOGUE AFUA_2G14390)-RELATED"/>
    <property type="match status" value="1"/>
</dbReference>
<dbReference type="Gene3D" id="3.40.50.150">
    <property type="entry name" value="Vaccinia Virus protein VP39"/>
    <property type="match status" value="1"/>
</dbReference>
<accession>A0ABP1DDV1</accession>
<feature type="domain" description="Methyltransferase" evidence="2">
    <location>
        <begin position="65"/>
        <end position="162"/>
    </location>
</feature>
<reference evidence="4" key="1">
    <citation type="submission" date="2024-04" db="EMBL/GenBank/DDBJ databases">
        <authorList>
            <person name="Shaw F."/>
            <person name="Minotto A."/>
        </authorList>
    </citation>
    <scope>NUCLEOTIDE SEQUENCE [LARGE SCALE GENOMIC DNA]</scope>
</reference>
<evidence type="ECO:0000313" key="4">
    <source>
        <dbReference type="Proteomes" id="UP001497453"/>
    </source>
</evidence>
<keyword evidence="4" id="KW-1185">Reference proteome</keyword>
<gene>
    <name evidence="3" type="ORF">GFSPODELE1_LOCUS5691</name>
</gene>
<dbReference type="InterPro" id="IPR029063">
    <property type="entry name" value="SAM-dependent_MTases_sf"/>
</dbReference>
<evidence type="ECO:0000259" key="2">
    <source>
        <dbReference type="Pfam" id="PF13649"/>
    </source>
</evidence>
<dbReference type="Proteomes" id="UP001497453">
    <property type="component" value="Chromosome 4"/>
</dbReference>
<dbReference type="InterPro" id="IPR041698">
    <property type="entry name" value="Methyltransf_25"/>
</dbReference>
<dbReference type="EMBL" id="OZ037947">
    <property type="protein sequence ID" value="CAL1706025.1"/>
    <property type="molecule type" value="Genomic_DNA"/>
</dbReference>
<dbReference type="Pfam" id="PF13649">
    <property type="entry name" value="Methyltransf_25"/>
    <property type="match status" value="1"/>
</dbReference>
<evidence type="ECO:0000313" key="3">
    <source>
        <dbReference type="EMBL" id="CAL1706025.1"/>
    </source>
</evidence>
<protein>
    <recommendedName>
        <fullName evidence="2">Methyltransferase domain-containing protein</fullName>
    </recommendedName>
</protein>
<proteinExistence type="predicted"/>
<keyword evidence="1" id="KW-0808">Transferase</keyword>
<dbReference type="PANTHER" id="PTHR43861">
    <property type="entry name" value="TRANS-ACONITATE 2-METHYLTRANSFERASE-RELATED"/>
    <property type="match status" value="1"/>
</dbReference>
<dbReference type="SUPFAM" id="SSF53335">
    <property type="entry name" value="S-adenosyl-L-methionine-dependent methyltransferases"/>
    <property type="match status" value="1"/>
</dbReference>
<evidence type="ECO:0000256" key="1">
    <source>
        <dbReference type="ARBA" id="ARBA00022679"/>
    </source>
</evidence>
<dbReference type="CDD" id="cd02440">
    <property type="entry name" value="AdoMet_MTases"/>
    <property type="match status" value="1"/>
</dbReference>
<sequence length="237" mass="26525">MSDKLPSHCNDQPHSHDIASVNEQHYDLQAEAFDEYPGYEEISRVIGQAMLSKYPDIFDKECTHILDYACGTGLLSRQLWPHARSVIGVDISKGAVDRYNLRVINEGADPSKIRAIRAELKGEESELHGVKVDAVVCASAYHHFTSIDDMTRILVSFLKHGGSLLVADIMKNDQGEEVVPSDYYHDVPHTAGFSEEDMRQIFTRAGLKNFDFNRVTTANLEGTDATFFLARGVKRHA</sequence>